<evidence type="ECO:0000313" key="4">
    <source>
        <dbReference type="Proteomes" id="UP001583186"/>
    </source>
</evidence>
<comment type="caution">
    <text evidence="3">The sequence shown here is derived from an EMBL/GenBank/DDBJ whole genome shotgun (WGS) entry which is preliminary data.</text>
</comment>
<organism evidence="3 4">
    <name type="scientific">Sporothrix stenoceras</name>
    <dbReference type="NCBI Taxonomy" id="5173"/>
    <lineage>
        <taxon>Eukaryota</taxon>
        <taxon>Fungi</taxon>
        <taxon>Dikarya</taxon>
        <taxon>Ascomycota</taxon>
        <taxon>Pezizomycotina</taxon>
        <taxon>Sordariomycetes</taxon>
        <taxon>Sordariomycetidae</taxon>
        <taxon>Ophiostomatales</taxon>
        <taxon>Ophiostomataceae</taxon>
        <taxon>Sporothrix</taxon>
    </lineage>
</organism>
<keyword evidence="4" id="KW-1185">Reference proteome</keyword>
<evidence type="ECO:0000256" key="1">
    <source>
        <dbReference type="SAM" id="MobiDB-lite"/>
    </source>
</evidence>
<name>A0ABR3YLP7_9PEZI</name>
<keyword evidence="2" id="KW-0732">Signal</keyword>
<reference evidence="3 4" key="1">
    <citation type="journal article" date="2024" name="IMA Fungus">
        <title>IMA Genome - F19 : A genome assembly and annotation guide to empower mycologists, including annotated draft genome sequences of Ceratocystis pirilliformis, Diaporthe australafricana, Fusarium ophioides, Paecilomyces lecythidis, and Sporothrix stenoceras.</title>
        <authorList>
            <person name="Aylward J."/>
            <person name="Wilson A.M."/>
            <person name="Visagie C.M."/>
            <person name="Spraker J."/>
            <person name="Barnes I."/>
            <person name="Buitendag C."/>
            <person name="Ceriani C."/>
            <person name="Del Mar Angel L."/>
            <person name="du Plessis D."/>
            <person name="Fuchs T."/>
            <person name="Gasser K."/>
            <person name="Kramer D."/>
            <person name="Li W."/>
            <person name="Munsamy K."/>
            <person name="Piso A."/>
            <person name="Price J.L."/>
            <person name="Sonnekus B."/>
            <person name="Thomas C."/>
            <person name="van der Nest A."/>
            <person name="van Dijk A."/>
            <person name="van Heerden A."/>
            <person name="van Vuuren N."/>
            <person name="Yilmaz N."/>
            <person name="Duong T.A."/>
            <person name="van der Merwe N.A."/>
            <person name="Wingfield M.J."/>
            <person name="Wingfield B.D."/>
        </authorList>
    </citation>
    <scope>NUCLEOTIDE SEQUENCE [LARGE SCALE GENOMIC DNA]</scope>
    <source>
        <strain evidence="3 4">CMW 5346</strain>
    </source>
</reference>
<dbReference type="Proteomes" id="UP001583186">
    <property type="component" value="Unassembled WGS sequence"/>
</dbReference>
<evidence type="ECO:0000313" key="3">
    <source>
        <dbReference type="EMBL" id="KAL1888965.1"/>
    </source>
</evidence>
<accession>A0ABR3YLP7</accession>
<protein>
    <recommendedName>
        <fullName evidence="5">Cell wall protein</fullName>
    </recommendedName>
</protein>
<evidence type="ECO:0008006" key="5">
    <source>
        <dbReference type="Google" id="ProtNLM"/>
    </source>
</evidence>
<proteinExistence type="predicted"/>
<feature type="signal peptide" evidence="2">
    <location>
        <begin position="1"/>
        <end position="20"/>
    </location>
</feature>
<gene>
    <name evidence="3" type="ORF">Sste5346_009233</name>
</gene>
<feature type="chain" id="PRO_5045439130" description="Cell wall protein" evidence="2">
    <location>
        <begin position="21"/>
        <end position="326"/>
    </location>
</feature>
<feature type="compositionally biased region" description="Gly residues" evidence="1">
    <location>
        <begin position="33"/>
        <end position="44"/>
    </location>
</feature>
<evidence type="ECO:0000256" key="2">
    <source>
        <dbReference type="SAM" id="SignalP"/>
    </source>
</evidence>
<sequence>MKPGSLIISLAFMAFSSALAQNSTASTDVGKHNGSGGEHNGGGHQNHHEHERGKEKHHHHKLKGVNAGSTLERCTTLQRFNNILDTAANATQLQAKFKGNTTRIAHIQAEAAQLQNATSPQGALLVSLRSNATFLGICDAIFATESNDVQCKRLLLLESEAAIAANATALTKLAHGNNTKAQQIQAEVIKSQPELATLQNNQTLQQFCAMFQTRAQCRVIKELYGDVSLARNATKLNQTLEGNTTRIAEFQSLVAKATTQLDKLLNNATLVSVCKTEMPYIIDLANELPNATVTSADSVSQSDASRSAAGSMVSLVVFFMLSFYLL</sequence>
<dbReference type="EMBL" id="JAWCUI010000082">
    <property type="protein sequence ID" value="KAL1888965.1"/>
    <property type="molecule type" value="Genomic_DNA"/>
</dbReference>
<feature type="region of interest" description="Disordered" evidence="1">
    <location>
        <begin position="25"/>
        <end position="67"/>
    </location>
</feature>